<gene>
    <name evidence="2" type="primary">wcuC</name>
</gene>
<dbReference type="SUPFAM" id="SSF51445">
    <property type="entry name" value="(Trans)glycosidases"/>
    <property type="match status" value="1"/>
</dbReference>
<keyword evidence="2" id="KW-0378">Hydrolase</keyword>
<evidence type="ECO:0000313" key="2">
    <source>
        <dbReference type="EMBL" id="BAT24204.1"/>
    </source>
</evidence>
<organism evidence="2">
    <name type="scientific">Klebsiella sp. SW4</name>
    <dbReference type="NCBI Taxonomy" id="1037240"/>
    <lineage>
        <taxon>Bacteria</taxon>
        <taxon>Pseudomonadati</taxon>
        <taxon>Pseudomonadota</taxon>
        <taxon>Gammaproteobacteria</taxon>
        <taxon>Enterobacterales</taxon>
        <taxon>Enterobacteriaceae</taxon>
        <taxon>Klebsiella/Raoultella group</taxon>
        <taxon>Klebsiella</taxon>
    </lineage>
</organism>
<reference evidence="2" key="1">
    <citation type="submission" date="2014-04" db="EMBL/GenBank/DDBJ databases">
        <authorList>
            <person name="Harrison E."/>
        </authorList>
    </citation>
    <scope>NUCLEOTIDE SEQUENCE</scope>
    <source>
        <strain evidence="2">SW4</strain>
    </source>
</reference>
<reference evidence="2" key="2">
    <citation type="journal article" date="2015" name="Sci. Rep.">
        <title>Genetic analysis of capsular polysaccharide synthesis gene clusters in 79 capsular types of Klebsiella spp.</title>
        <authorList>
            <person name="Pan Y.J."/>
            <person name="Lin T.L."/>
            <person name="Chen C.T."/>
            <person name="Chen Y.Y."/>
            <person name="Hsieh P.F."/>
            <person name="Hsu C.R."/>
            <person name="Wu M.C."/>
            <person name="Wang J.T."/>
        </authorList>
    </citation>
    <scope>NUCLEOTIDE SEQUENCE</scope>
    <source>
        <strain evidence="2">SW4</strain>
    </source>
</reference>
<dbReference type="PANTHER" id="PTHR12631:SF10">
    <property type="entry name" value="BETA-XYLOSIDASE-LIKE PROTEIN-RELATED"/>
    <property type="match status" value="1"/>
</dbReference>
<dbReference type="InterPro" id="IPR051923">
    <property type="entry name" value="Glycosyl_Hydrolase_39"/>
</dbReference>
<dbReference type="PANTHER" id="PTHR12631">
    <property type="entry name" value="ALPHA-L-IDURONIDASE"/>
    <property type="match status" value="1"/>
</dbReference>
<dbReference type="InterPro" id="IPR024655">
    <property type="entry name" value="Asl1_glyco_hydro_catalytic"/>
</dbReference>
<dbReference type="AlphaFoldDB" id="A0A0P0YT67"/>
<dbReference type="InterPro" id="IPR017853">
    <property type="entry name" value="GH"/>
</dbReference>
<proteinExistence type="predicted"/>
<dbReference type="EMBL" id="AB924601">
    <property type="protein sequence ID" value="BAT24204.1"/>
    <property type="molecule type" value="Genomic_DNA"/>
</dbReference>
<accession>A0A0P0YT67</accession>
<feature type="domain" description="Asl1-like glycosyl hydrolase catalytic" evidence="1">
    <location>
        <begin position="180"/>
        <end position="315"/>
    </location>
</feature>
<dbReference type="GO" id="GO:0004553">
    <property type="term" value="F:hydrolase activity, hydrolyzing O-glycosyl compounds"/>
    <property type="evidence" value="ECO:0007669"/>
    <property type="project" value="TreeGrafter"/>
</dbReference>
<protein>
    <submittedName>
        <fullName evidence="2">Glycosyl hydrolase</fullName>
    </submittedName>
</protein>
<sequence length="345" mass="39119">MRDCMRIYKVLILLLLSFKCYAENISVGVGIHPTTFNGTTDELVTLLKKYNIGTTRTDYPWSSVERVKGKFSPGNAKLESFVNISSENGIKPLIILDYGNPLYEEATKENPKRKPTTQNTISAFTKYAVWTVNHFGSKVSMYEIWNEWVQGSGKINLKAGSSYESAKMYAKLVSETCSAIKKTSSDKKVIIGSTSPSDRNELKWLSLVLKDKGVLTCIDGISLHIYASSPTKKLIPEKTVTAVMLFQNYIRNELNIGYNLPIYITEIGVPSIENDNYTENDIRSYFEYIVKNFSKLGYVKGIWWYDFINDGVDKNKKEHNFGILREDLAEKPIGESMKINKILAK</sequence>
<name>A0A0P0YT67_9ENTR</name>
<evidence type="ECO:0000259" key="1">
    <source>
        <dbReference type="Pfam" id="PF11790"/>
    </source>
</evidence>
<dbReference type="Gene3D" id="3.20.20.80">
    <property type="entry name" value="Glycosidases"/>
    <property type="match status" value="1"/>
</dbReference>
<dbReference type="Pfam" id="PF11790">
    <property type="entry name" value="Glyco_hydro_cc"/>
    <property type="match status" value="1"/>
</dbReference>